<dbReference type="Proteomes" id="UP001500033">
    <property type="component" value="Unassembled WGS sequence"/>
</dbReference>
<proteinExistence type="predicted"/>
<keyword evidence="3" id="KW-1185">Reference proteome</keyword>
<accession>A0ABN1S3I0</accession>
<dbReference type="EMBL" id="BAAAIE010000005">
    <property type="protein sequence ID" value="GAA0971019.1"/>
    <property type="molecule type" value="Genomic_DNA"/>
</dbReference>
<evidence type="ECO:0000313" key="2">
    <source>
        <dbReference type="EMBL" id="GAA0971019.1"/>
    </source>
</evidence>
<feature type="compositionally biased region" description="Gly residues" evidence="1">
    <location>
        <begin position="85"/>
        <end position="95"/>
    </location>
</feature>
<feature type="region of interest" description="Disordered" evidence="1">
    <location>
        <begin position="109"/>
        <end position="129"/>
    </location>
</feature>
<comment type="caution">
    <text evidence="2">The sequence shown here is derived from an EMBL/GenBank/DDBJ whole genome shotgun (WGS) entry which is preliminary data.</text>
</comment>
<feature type="compositionally biased region" description="Low complexity" evidence="1">
    <location>
        <begin position="118"/>
        <end position="129"/>
    </location>
</feature>
<feature type="region of interest" description="Disordered" evidence="1">
    <location>
        <begin position="81"/>
        <end position="100"/>
    </location>
</feature>
<sequence length="129" mass="13380">MLCPSLPGRGFASVPGPGLRPNPQAGALPQTPGRGFAQAPFGALLGPGIRGFASGFRVGLRLRAPVRGFAPSRSIDLRLCRAPGSRGGAPGIGKGRGGESTLLRLRRVVRRTRRRPRSGPVPRTAARGA</sequence>
<reference evidence="2 3" key="1">
    <citation type="journal article" date="2019" name="Int. J. Syst. Evol. Microbiol.">
        <title>The Global Catalogue of Microorganisms (GCM) 10K type strain sequencing project: providing services to taxonomists for standard genome sequencing and annotation.</title>
        <authorList>
            <consortium name="The Broad Institute Genomics Platform"/>
            <consortium name="The Broad Institute Genome Sequencing Center for Infectious Disease"/>
            <person name="Wu L."/>
            <person name="Ma J."/>
        </authorList>
    </citation>
    <scope>NUCLEOTIDE SEQUENCE [LARGE SCALE GENOMIC DNA]</scope>
    <source>
        <strain evidence="2 3">JCM 11445</strain>
    </source>
</reference>
<name>A0ABN1S3I0_9ACTN</name>
<feature type="region of interest" description="Disordered" evidence="1">
    <location>
        <begin position="1"/>
        <end position="34"/>
    </location>
</feature>
<evidence type="ECO:0000313" key="3">
    <source>
        <dbReference type="Proteomes" id="UP001500033"/>
    </source>
</evidence>
<evidence type="ECO:0000256" key="1">
    <source>
        <dbReference type="SAM" id="MobiDB-lite"/>
    </source>
</evidence>
<organism evidence="2 3">
    <name type="scientific">Streptomyces rhizosphaericus</name>
    <dbReference type="NCBI Taxonomy" id="114699"/>
    <lineage>
        <taxon>Bacteria</taxon>
        <taxon>Bacillati</taxon>
        <taxon>Actinomycetota</taxon>
        <taxon>Actinomycetes</taxon>
        <taxon>Kitasatosporales</taxon>
        <taxon>Streptomycetaceae</taxon>
        <taxon>Streptomyces</taxon>
        <taxon>Streptomyces violaceusniger group</taxon>
    </lineage>
</organism>
<protein>
    <submittedName>
        <fullName evidence="2">Uncharacterized protein</fullName>
    </submittedName>
</protein>
<gene>
    <name evidence="2" type="ORF">GCM10009576_011830</name>
</gene>